<reference evidence="16" key="1">
    <citation type="submission" date="2015-03" db="EMBL/GenBank/DDBJ databases">
        <authorList>
            <person name="Nijsse Bart"/>
        </authorList>
    </citation>
    <scope>NUCLEOTIDE SEQUENCE [LARGE SCALE GENOMIC DNA]</scope>
</reference>
<protein>
    <recommendedName>
        <fullName evidence="3 12">DNA replication and repair protein RecF</fullName>
    </recommendedName>
</protein>
<sequence length="365" mass="42064">MRVNQLILHNFRNYVNIDINFTASINVFIGPNAQGKTNLIEALYLAAMGRSHRTNTDQELIRWNQSAASIEVVFFRQDVENSLKFKFITSQNKEILYNSHPLPVREIIGSLNAILFSPEDLLLIKGAPVLRRRFLDNEISQANPVYYRQLLNYNRILGQRNNLLKKIREGRASTDLLSPWDEQLAKVAATITEKRLESVKKLTMLANLHHRKLTSNSENLTVNYYLSGAKKDKIDNLHRWYHGQFDQQRKQDILNGSTGIGPHRDDLIILVNGKNLRNFGSQGQQRTGVLAMKLAELEFIKSETGEYPILLLDDVMSELDAARRSELLLFIRERIQTFITAADEQYFSQIKFGKFYHIKNGMVTE</sequence>
<evidence type="ECO:0000256" key="11">
    <source>
        <dbReference type="ARBA" id="ARBA00023236"/>
    </source>
</evidence>
<feature type="binding site" evidence="12">
    <location>
        <begin position="30"/>
        <end position="37"/>
    </location>
    <ligand>
        <name>ATP</name>
        <dbReference type="ChEBI" id="CHEBI:30616"/>
    </ligand>
</feature>
<keyword evidence="5 12" id="KW-0235">DNA replication</keyword>
<dbReference type="GO" id="GO:0009432">
    <property type="term" value="P:SOS response"/>
    <property type="evidence" value="ECO:0007669"/>
    <property type="project" value="UniProtKB-UniRule"/>
</dbReference>
<dbReference type="GO" id="GO:0006260">
    <property type="term" value="P:DNA replication"/>
    <property type="evidence" value="ECO:0007669"/>
    <property type="project" value="UniProtKB-UniRule"/>
</dbReference>
<keyword evidence="6 12" id="KW-0547">Nucleotide-binding</keyword>
<dbReference type="PANTHER" id="PTHR32182">
    <property type="entry name" value="DNA REPLICATION AND REPAIR PROTEIN RECF"/>
    <property type="match status" value="1"/>
</dbReference>
<dbReference type="PANTHER" id="PTHR32182:SF0">
    <property type="entry name" value="DNA REPLICATION AND REPAIR PROTEIN RECF"/>
    <property type="match status" value="1"/>
</dbReference>
<dbReference type="EMBL" id="CTRP01000001">
    <property type="protein sequence ID" value="CQR70049.1"/>
    <property type="molecule type" value="Genomic_DNA"/>
</dbReference>
<dbReference type="PROSITE" id="PS00618">
    <property type="entry name" value="RECF_2"/>
    <property type="match status" value="1"/>
</dbReference>
<evidence type="ECO:0000256" key="13">
    <source>
        <dbReference type="RuleBase" id="RU000578"/>
    </source>
</evidence>
<keyword evidence="4 12" id="KW-0963">Cytoplasm</keyword>
<evidence type="ECO:0000256" key="4">
    <source>
        <dbReference type="ARBA" id="ARBA00022490"/>
    </source>
</evidence>
<evidence type="ECO:0000256" key="1">
    <source>
        <dbReference type="ARBA" id="ARBA00004496"/>
    </source>
</evidence>
<dbReference type="Gene3D" id="3.40.50.300">
    <property type="entry name" value="P-loop containing nucleotide triphosphate hydrolases"/>
    <property type="match status" value="1"/>
</dbReference>
<dbReference type="GO" id="GO:0006302">
    <property type="term" value="P:double-strand break repair"/>
    <property type="evidence" value="ECO:0007669"/>
    <property type="project" value="TreeGrafter"/>
</dbReference>
<gene>
    <name evidence="12" type="primary">recF</name>
    <name evidence="15" type="ORF">SpAn4DRAFT_4914</name>
</gene>
<comment type="similarity">
    <text evidence="2 12 13">Belongs to the RecF family.</text>
</comment>
<evidence type="ECO:0000256" key="3">
    <source>
        <dbReference type="ARBA" id="ARBA00020170"/>
    </source>
</evidence>
<dbReference type="Proteomes" id="UP000049855">
    <property type="component" value="Unassembled WGS sequence"/>
</dbReference>
<proteinExistence type="inferred from homology"/>
<keyword evidence="16" id="KW-1185">Reference proteome</keyword>
<evidence type="ECO:0000256" key="2">
    <source>
        <dbReference type="ARBA" id="ARBA00008016"/>
    </source>
</evidence>
<dbReference type="InterPro" id="IPR042174">
    <property type="entry name" value="RecF_2"/>
</dbReference>
<feature type="domain" description="RecF/RecN/SMC N-terminal" evidence="14">
    <location>
        <begin position="3"/>
        <end position="350"/>
    </location>
</feature>
<dbReference type="InterPro" id="IPR001238">
    <property type="entry name" value="DNA-binding_RecF"/>
</dbReference>
<dbReference type="HAMAP" id="MF_00365">
    <property type="entry name" value="RecF"/>
    <property type="match status" value="1"/>
</dbReference>
<keyword evidence="11 12" id="KW-0742">SOS response</keyword>
<organism evidence="15 16">
    <name type="scientific">Sporomusa ovata</name>
    <dbReference type="NCBI Taxonomy" id="2378"/>
    <lineage>
        <taxon>Bacteria</taxon>
        <taxon>Bacillati</taxon>
        <taxon>Bacillota</taxon>
        <taxon>Negativicutes</taxon>
        <taxon>Selenomonadales</taxon>
        <taxon>Sporomusaceae</taxon>
        <taxon>Sporomusa</taxon>
    </lineage>
</organism>
<evidence type="ECO:0000259" key="14">
    <source>
        <dbReference type="Pfam" id="PF02463"/>
    </source>
</evidence>
<dbReference type="GO" id="GO:0003697">
    <property type="term" value="F:single-stranded DNA binding"/>
    <property type="evidence" value="ECO:0007669"/>
    <property type="project" value="UniProtKB-UniRule"/>
</dbReference>
<dbReference type="GO" id="GO:0005524">
    <property type="term" value="F:ATP binding"/>
    <property type="evidence" value="ECO:0007669"/>
    <property type="project" value="UniProtKB-UniRule"/>
</dbReference>
<dbReference type="GO" id="GO:0005737">
    <property type="term" value="C:cytoplasm"/>
    <property type="evidence" value="ECO:0007669"/>
    <property type="project" value="UniProtKB-SubCell"/>
</dbReference>
<evidence type="ECO:0000256" key="9">
    <source>
        <dbReference type="ARBA" id="ARBA00023125"/>
    </source>
</evidence>
<comment type="subcellular location">
    <subcellularLocation>
        <location evidence="1 12 13">Cytoplasm</location>
    </subcellularLocation>
</comment>
<keyword evidence="10 12" id="KW-0234">DNA repair</keyword>
<dbReference type="GO" id="GO:0000731">
    <property type="term" value="P:DNA synthesis involved in DNA repair"/>
    <property type="evidence" value="ECO:0007669"/>
    <property type="project" value="TreeGrafter"/>
</dbReference>
<name>A0A0U1KSF1_9FIRM</name>
<dbReference type="PROSITE" id="PS00617">
    <property type="entry name" value="RECF_1"/>
    <property type="match status" value="1"/>
</dbReference>
<dbReference type="InterPro" id="IPR003395">
    <property type="entry name" value="RecF/RecN/SMC_N"/>
</dbReference>
<evidence type="ECO:0000256" key="5">
    <source>
        <dbReference type="ARBA" id="ARBA00022705"/>
    </source>
</evidence>
<evidence type="ECO:0000256" key="6">
    <source>
        <dbReference type="ARBA" id="ARBA00022741"/>
    </source>
</evidence>
<dbReference type="RefSeq" id="WP_021168316.1">
    <property type="nucleotide sequence ID" value="NZ_CTRP01000001.1"/>
</dbReference>
<keyword evidence="7 12" id="KW-0227">DNA damage</keyword>
<evidence type="ECO:0000256" key="12">
    <source>
        <dbReference type="HAMAP-Rule" id="MF_00365"/>
    </source>
</evidence>
<dbReference type="AlphaFoldDB" id="A0A0U1KSF1"/>
<evidence type="ECO:0000256" key="8">
    <source>
        <dbReference type="ARBA" id="ARBA00022840"/>
    </source>
</evidence>
<evidence type="ECO:0000256" key="7">
    <source>
        <dbReference type="ARBA" id="ARBA00022763"/>
    </source>
</evidence>
<keyword evidence="9 12" id="KW-0238">DNA-binding</keyword>
<dbReference type="InterPro" id="IPR018078">
    <property type="entry name" value="DNA-binding_RecF_CS"/>
</dbReference>
<keyword evidence="8 12" id="KW-0067">ATP-binding</keyword>
<dbReference type="NCBIfam" id="TIGR00611">
    <property type="entry name" value="recf"/>
    <property type="match status" value="1"/>
</dbReference>
<evidence type="ECO:0000313" key="15">
    <source>
        <dbReference type="EMBL" id="CQR70049.1"/>
    </source>
</evidence>
<evidence type="ECO:0000256" key="10">
    <source>
        <dbReference type="ARBA" id="ARBA00023204"/>
    </source>
</evidence>
<dbReference type="Pfam" id="PF02463">
    <property type="entry name" value="SMC_N"/>
    <property type="match status" value="1"/>
</dbReference>
<accession>A0A0U1KSF1</accession>
<comment type="function">
    <text evidence="12 13">The RecF protein is involved in DNA metabolism; it is required for DNA replication and normal SOS inducibility. RecF binds preferentially to single-stranded, linear DNA. It also seems to bind ATP.</text>
</comment>
<dbReference type="CDD" id="cd03242">
    <property type="entry name" value="ABC_RecF"/>
    <property type="match status" value="1"/>
</dbReference>
<dbReference type="InterPro" id="IPR027417">
    <property type="entry name" value="P-loop_NTPase"/>
</dbReference>
<evidence type="ECO:0000313" key="16">
    <source>
        <dbReference type="Proteomes" id="UP000049855"/>
    </source>
</evidence>
<dbReference type="SUPFAM" id="SSF52540">
    <property type="entry name" value="P-loop containing nucleoside triphosphate hydrolases"/>
    <property type="match status" value="1"/>
</dbReference>
<dbReference type="Gene3D" id="1.20.1050.90">
    <property type="entry name" value="RecF/RecN/SMC, N-terminal domain"/>
    <property type="match status" value="1"/>
</dbReference>